<feature type="chain" id="PRO_5024367443" evidence="1">
    <location>
        <begin position="26"/>
        <end position="201"/>
    </location>
</feature>
<proteinExistence type="predicted"/>
<sequence>MNFSRLSFVHFLFILVLCIWKMSSAHNEYLCPRTEKEFKIAELLHEGVEEACDEKCATEKAIWANVSQTEPRYVEAYDEYKECYSECETDIITSREANCSASLSQSVQSEGGEEEEECATSHWKEDPEIKAMEKKLQGECNEECKPSKKVMDAKQHVPLAHDVFFGCLYVCYAEKLKNPRNCHAVYLAMLHLGYSERALRG</sequence>
<dbReference type="WBParaSite" id="TMUE_3000013469.1">
    <property type="protein sequence ID" value="TMUE_3000013469.1"/>
    <property type="gene ID" value="WBGene00301948"/>
</dbReference>
<evidence type="ECO:0000313" key="2">
    <source>
        <dbReference type="Proteomes" id="UP000046395"/>
    </source>
</evidence>
<feature type="signal peptide" evidence="1">
    <location>
        <begin position="1"/>
        <end position="25"/>
    </location>
</feature>
<protein>
    <submittedName>
        <fullName evidence="3">Chondroitin proteoglycan 4 domain-containing protein</fullName>
    </submittedName>
</protein>
<keyword evidence="2" id="KW-1185">Reference proteome</keyword>
<reference evidence="3" key="1">
    <citation type="submission" date="2019-12" db="UniProtKB">
        <authorList>
            <consortium name="WormBaseParasite"/>
        </authorList>
    </citation>
    <scope>IDENTIFICATION</scope>
</reference>
<dbReference type="Proteomes" id="UP000046395">
    <property type="component" value="Unassembled WGS sequence"/>
</dbReference>
<accession>A0A5S6R2C8</accession>
<dbReference type="AlphaFoldDB" id="A0A5S6R2C8"/>
<keyword evidence="1" id="KW-0732">Signal</keyword>
<evidence type="ECO:0000256" key="1">
    <source>
        <dbReference type="SAM" id="SignalP"/>
    </source>
</evidence>
<evidence type="ECO:0000313" key="3">
    <source>
        <dbReference type="WBParaSite" id="TMUE_3000013469.1"/>
    </source>
</evidence>
<organism evidence="2 3">
    <name type="scientific">Trichuris muris</name>
    <name type="common">Mouse whipworm</name>
    <dbReference type="NCBI Taxonomy" id="70415"/>
    <lineage>
        <taxon>Eukaryota</taxon>
        <taxon>Metazoa</taxon>
        <taxon>Ecdysozoa</taxon>
        <taxon>Nematoda</taxon>
        <taxon>Enoplea</taxon>
        <taxon>Dorylaimia</taxon>
        <taxon>Trichinellida</taxon>
        <taxon>Trichuridae</taxon>
        <taxon>Trichuris</taxon>
    </lineage>
</organism>
<name>A0A5S6R2C8_TRIMR</name>